<evidence type="ECO:0000313" key="3">
    <source>
        <dbReference type="Proteomes" id="UP000190776"/>
    </source>
</evidence>
<gene>
    <name evidence="2" type="ORF">BK809_0000588</name>
</gene>
<evidence type="ECO:0000256" key="1">
    <source>
        <dbReference type="SAM" id="MobiDB-lite"/>
    </source>
</evidence>
<proteinExistence type="predicted"/>
<dbReference type="OrthoDB" id="5223508at2759"/>
<dbReference type="CDD" id="cd23703">
    <property type="entry name" value="mS26_PET12"/>
    <property type="match status" value="1"/>
</dbReference>
<dbReference type="Pfam" id="PF26163">
    <property type="entry name" value="mS26"/>
    <property type="match status" value="1"/>
</dbReference>
<dbReference type="EMBL" id="MSZU01000077">
    <property type="protein sequence ID" value="OMP86913.1"/>
    <property type="molecule type" value="Genomic_DNA"/>
</dbReference>
<accession>A0A1S8BHY7</accession>
<dbReference type="AlphaFoldDB" id="A0A1S8BHY7"/>
<dbReference type="STRING" id="420778.A0A1S8BHY7"/>
<dbReference type="Proteomes" id="UP000190776">
    <property type="component" value="Unassembled WGS sequence"/>
</dbReference>
<feature type="region of interest" description="Disordered" evidence="1">
    <location>
        <begin position="274"/>
        <end position="293"/>
    </location>
</feature>
<organism evidence="2 3">
    <name type="scientific">Diplodia seriata</name>
    <dbReference type="NCBI Taxonomy" id="420778"/>
    <lineage>
        <taxon>Eukaryota</taxon>
        <taxon>Fungi</taxon>
        <taxon>Dikarya</taxon>
        <taxon>Ascomycota</taxon>
        <taxon>Pezizomycotina</taxon>
        <taxon>Dothideomycetes</taxon>
        <taxon>Dothideomycetes incertae sedis</taxon>
        <taxon>Botryosphaeriales</taxon>
        <taxon>Botryosphaeriaceae</taxon>
        <taxon>Diplodia</taxon>
    </lineage>
</organism>
<name>A0A1S8BHY7_9PEZI</name>
<comment type="caution">
    <text evidence="2">The sequence shown here is derived from an EMBL/GenBank/DDBJ whole genome shotgun (WGS) entry which is preliminary data.</text>
</comment>
<sequence length="316" mass="35045">MPPSHARTALSSSIRCNACVNSSVARRAFASAPASRQVPPESPRYLEVPKPPQQTAPYTPVIKGALPVPRNIFINRSRLEKDSKEFLDNATPEPSAAALPTGLHADRLAWKQRLAALRRKNLREGVTSLHRRKQKSDSYLAKRGAQRQNQQLSLINEPPRDDEVFTNPSVSKVVRDFLSGGYNTAAVSPERVAEKKAAVARREAEKSEHRREALHTLYLHAREYIVTEEQLSKAIEDTFGTEDNLPGFAAGNSREGRSIWARGSLLNTTQMLATDQGRSDKAVSRKGTTEEVTQNRIHQIAEELTGGKIARVDEID</sequence>
<evidence type="ECO:0000313" key="2">
    <source>
        <dbReference type="EMBL" id="OMP86913.1"/>
    </source>
</evidence>
<feature type="region of interest" description="Disordered" evidence="1">
    <location>
        <begin position="30"/>
        <end position="59"/>
    </location>
</feature>
<dbReference type="InterPro" id="IPR058940">
    <property type="entry name" value="mS26_fungi"/>
</dbReference>
<protein>
    <submittedName>
        <fullName evidence="2">Uncharacterized protein</fullName>
    </submittedName>
</protein>
<feature type="compositionally biased region" description="Basic and acidic residues" evidence="1">
    <location>
        <begin position="277"/>
        <end position="289"/>
    </location>
</feature>
<feature type="region of interest" description="Disordered" evidence="1">
    <location>
        <begin position="126"/>
        <end position="166"/>
    </location>
</feature>
<reference evidence="2 3" key="1">
    <citation type="submission" date="2017-01" db="EMBL/GenBank/DDBJ databases">
        <title>Draft genome sequence of Diplodia seriata F98.1, a fungal species involved in grapevine trunk diseases.</title>
        <authorList>
            <person name="Robert-Siegwald G."/>
            <person name="Vallet J."/>
            <person name="Abou-Mansour E."/>
            <person name="Xu J."/>
            <person name="Rey P."/>
            <person name="Bertsch C."/>
            <person name="Rego C."/>
            <person name="Larignon P."/>
            <person name="Fontaine F."/>
            <person name="Lebrun M.-H."/>
        </authorList>
    </citation>
    <scope>NUCLEOTIDE SEQUENCE [LARGE SCALE GENOMIC DNA]</scope>
    <source>
        <strain evidence="2 3">F98.1</strain>
    </source>
</reference>